<keyword evidence="1" id="KW-0812">Transmembrane</keyword>
<dbReference type="EMBL" id="KI279953">
    <property type="protein sequence ID" value="ESA17670.1"/>
    <property type="molecule type" value="Genomic_DNA"/>
</dbReference>
<keyword evidence="1" id="KW-1133">Transmembrane helix</keyword>
<feature type="transmembrane region" description="Helical" evidence="1">
    <location>
        <begin position="60"/>
        <end position="80"/>
    </location>
</feature>
<gene>
    <name evidence="2" type="ORF">GLOINDRAFT_93816</name>
</gene>
<organism evidence="2">
    <name type="scientific">Rhizophagus irregularis (strain DAOM 181602 / DAOM 197198 / MUCL 43194)</name>
    <name type="common">Arbuscular mycorrhizal fungus</name>
    <name type="synonym">Glomus intraradices</name>
    <dbReference type="NCBI Taxonomy" id="747089"/>
    <lineage>
        <taxon>Eukaryota</taxon>
        <taxon>Fungi</taxon>
        <taxon>Fungi incertae sedis</taxon>
        <taxon>Mucoromycota</taxon>
        <taxon>Glomeromycotina</taxon>
        <taxon>Glomeromycetes</taxon>
        <taxon>Glomerales</taxon>
        <taxon>Glomeraceae</taxon>
        <taxon>Rhizophagus</taxon>
    </lineage>
</organism>
<dbReference type="HOGENOM" id="CLU_2005088_0_0_1"/>
<name>U9UBC6_RHIID</name>
<accession>U9UBC6</accession>
<protein>
    <submittedName>
        <fullName evidence="2">Uncharacterized protein</fullName>
    </submittedName>
</protein>
<reference evidence="2" key="1">
    <citation type="submission" date="2013-07" db="EMBL/GenBank/DDBJ databases">
        <title>The genome of an arbuscular mycorrhizal fungus provides insights into the evolution of the oldest plant symbiosis.</title>
        <authorList>
            <consortium name="DOE Joint Genome Institute"/>
            <person name="Tisserant E."/>
            <person name="Malbreil M."/>
            <person name="Kuo A."/>
            <person name="Kohler A."/>
            <person name="Symeonidi A."/>
            <person name="Balestrini R."/>
            <person name="Charron P."/>
            <person name="Duensing N."/>
            <person name="Frei-dit-Frey N."/>
            <person name="Gianinazzi-Pearson V."/>
            <person name="Gilbert B."/>
            <person name="Handa Y."/>
            <person name="Hijri M."/>
            <person name="Kaul R."/>
            <person name="Kawaguchi M."/>
            <person name="Krajinski F."/>
            <person name="Lammers P."/>
            <person name="Lapierre D."/>
            <person name="Masclaux F.G."/>
            <person name="Murat C."/>
            <person name="Morin E."/>
            <person name="Ndikumana S."/>
            <person name="Pagni M."/>
            <person name="Petitpierre D."/>
            <person name="Requena N."/>
            <person name="Rosikiewicz P."/>
            <person name="Riley R."/>
            <person name="Saito K."/>
            <person name="San Clemente H."/>
            <person name="Shapiro H."/>
            <person name="van Tuinen D."/>
            <person name="Becard G."/>
            <person name="Bonfante P."/>
            <person name="Paszkowski U."/>
            <person name="Shachar-Hill Y."/>
            <person name="Young J.P."/>
            <person name="Sanders I.R."/>
            <person name="Henrissat B."/>
            <person name="Rensing S.A."/>
            <person name="Grigoriev I.V."/>
            <person name="Corradi N."/>
            <person name="Roux C."/>
            <person name="Martin F."/>
        </authorList>
    </citation>
    <scope>NUCLEOTIDE SEQUENCE</scope>
    <source>
        <strain evidence="2">DAOM 197198</strain>
    </source>
</reference>
<proteinExistence type="predicted"/>
<evidence type="ECO:0000256" key="1">
    <source>
        <dbReference type="SAM" id="Phobius"/>
    </source>
</evidence>
<evidence type="ECO:0000313" key="2">
    <source>
        <dbReference type="EMBL" id="ESA17670.1"/>
    </source>
</evidence>
<sequence>MSECSHLLAALRRLSSDFASNHSTSDNSIKQKHHISTLDNDIRGVSKCMQLSKINKPKRIVEILLPLLVILNVLLIIIHYSKRNQKMKMKLKKIQKLQTLQTHAKTTHPVSDASVVLLDPKKRK</sequence>
<dbReference type="AlphaFoldDB" id="U9UBC6"/>
<keyword evidence="1" id="KW-0472">Membrane</keyword>